<keyword evidence="2" id="KW-1185">Reference proteome</keyword>
<accession>U5L4H0</accession>
<dbReference type="HOGENOM" id="CLU_2476871_0_0_9"/>
<dbReference type="STRING" id="1367477.N288_02675"/>
<evidence type="ECO:0000313" key="1">
    <source>
        <dbReference type="EMBL" id="AGX02499.1"/>
    </source>
</evidence>
<evidence type="ECO:0000313" key="2">
    <source>
        <dbReference type="Proteomes" id="UP000017805"/>
    </source>
</evidence>
<name>U5L4H0_9BACI</name>
<reference evidence="1 2" key="1">
    <citation type="submission" date="2013-07" db="EMBL/GenBank/DDBJ databases">
        <title>Complete genome sequence of Bacillus infantis NRRL B-14911 that has potential to induce cardiac disease by antigenic mimicry.</title>
        <authorList>
            <person name="Massilamany C."/>
            <person name="Smith T.P.L."/>
            <person name="Loy J.D."/>
            <person name="Barletta R."/>
            <person name="Reddy J."/>
        </authorList>
    </citation>
    <scope>NUCLEOTIDE SEQUENCE [LARGE SCALE GENOMIC DNA]</scope>
    <source>
        <strain evidence="1 2">NRRL B-14911</strain>
    </source>
</reference>
<dbReference type="Proteomes" id="UP000017805">
    <property type="component" value="Chromosome"/>
</dbReference>
<proteinExistence type="predicted"/>
<gene>
    <name evidence="1" type="ORF">N288_02675</name>
</gene>
<dbReference type="AlphaFoldDB" id="U5L4H0"/>
<dbReference type="KEGG" id="bif:N288_02675"/>
<sequence length="87" mass="9445">MPCLFPCPKIFGKPANWSARHVDSCGIAAEMLRPHSAQREEAQLRPAESEVPGTEISSPILIAILIPQNKIVLYDTAGKQQCLCSNG</sequence>
<organism evidence="1 2">
    <name type="scientific">Bacillus infantis NRRL B-14911</name>
    <dbReference type="NCBI Taxonomy" id="1367477"/>
    <lineage>
        <taxon>Bacteria</taxon>
        <taxon>Bacillati</taxon>
        <taxon>Bacillota</taxon>
        <taxon>Bacilli</taxon>
        <taxon>Bacillales</taxon>
        <taxon>Bacillaceae</taxon>
        <taxon>Bacillus</taxon>
    </lineage>
</organism>
<protein>
    <submittedName>
        <fullName evidence="1">Uncharacterized protein</fullName>
    </submittedName>
</protein>
<dbReference type="EMBL" id="CP006643">
    <property type="protein sequence ID" value="AGX02499.1"/>
    <property type="molecule type" value="Genomic_DNA"/>
</dbReference>